<feature type="compositionally biased region" description="Basic and acidic residues" evidence="1">
    <location>
        <begin position="1423"/>
        <end position="1433"/>
    </location>
</feature>
<dbReference type="Pfam" id="PF10539">
    <property type="entry name" value="Dev_Cell_Death"/>
    <property type="match status" value="2"/>
</dbReference>
<proteinExistence type="predicted"/>
<dbReference type="InterPro" id="IPR013989">
    <property type="entry name" value="Dev_and_cell_death_domain"/>
</dbReference>
<name>A0A6P5TLG5_PRUAV</name>
<feature type="compositionally biased region" description="Basic and acidic residues" evidence="1">
    <location>
        <begin position="1401"/>
        <end position="1414"/>
    </location>
</feature>
<protein>
    <submittedName>
        <fullName evidence="4">Uncharacterized protein LOC110768395</fullName>
    </submittedName>
</protein>
<evidence type="ECO:0000313" key="3">
    <source>
        <dbReference type="Proteomes" id="UP000515124"/>
    </source>
</evidence>
<feature type="region of interest" description="Disordered" evidence="1">
    <location>
        <begin position="1035"/>
        <end position="1066"/>
    </location>
</feature>
<feature type="domain" description="DCD" evidence="2">
    <location>
        <begin position="30"/>
        <end position="160"/>
    </location>
</feature>
<dbReference type="SMART" id="SM00767">
    <property type="entry name" value="DCD"/>
    <property type="match status" value="2"/>
</dbReference>
<dbReference type="PANTHER" id="PTHR46444:SF9">
    <property type="entry name" value="DCD (DEVELOPMENT AND CELL DEATH) DOMAIN PROTEIN"/>
    <property type="match status" value="1"/>
</dbReference>
<dbReference type="GeneID" id="110768395"/>
<accession>A0A6P5TLG5</accession>
<feature type="region of interest" description="Disordered" evidence="1">
    <location>
        <begin position="1191"/>
        <end position="1229"/>
    </location>
</feature>
<dbReference type="PROSITE" id="PS51222">
    <property type="entry name" value="DCD"/>
    <property type="match status" value="2"/>
</dbReference>
<feature type="domain" description="DCD" evidence="2">
    <location>
        <begin position="451"/>
        <end position="581"/>
    </location>
</feature>
<gene>
    <name evidence="4" type="primary">LOC110768395</name>
</gene>
<feature type="region of interest" description="Disordered" evidence="1">
    <location>
        <begin position="1117"/>
        <end position="1139"/>
    </location>
</feature>
<feature type="compositionally biased region" description="Basic and acidic residues" evidence="1">
    <location>
        <begin position="1683"/>
        <end position="1702"/>
    </location>
</feature>
<dbReference type="Proteomes" id="UP000515124">
    <property type="component" value="Unplaced"/>
</dbReference>
<feature type="region of interest" description="Disordered" evidence="1">
    <location>
        <begin position="1683"/>
        <end position="1724"/>
    </location>
</feature>
<organism evidence="3 4">
    <name type="scientific">Prunus avium</name>
    <name type="common">Cherry</name>
    <name type="synonym">Cerasus avium</name>
    <dbReference type="NCBI Taxonomy" id="42229"/>
    <lineage>
        <taxon>Eukaryota</taxon>
        <taxon>Viridiplantae</taxon>
        <taxon>Streptophyta</taxon>
        <taxon>Embryophyta</taxon>
        <taxon>Tracheophyta</taxon>
        <taxon>Spermatophyta</taxon>
        <taxon>Magnoliopsida</taxon>
        <taxon>eudicotyledons</taxon>
        <taxon>Gunneridae</taxon>
        <taxon>Pentapetalae</taxon>
        <taxon>rosids</taxon>
        <taxon>fabids</taxon>
        <taxon>Rosales</taxon>
        <taxon>Rosaceae</taxon>
        <taxon>Amygdaloideae</taxon>
        <taxon>Amygdaleae</taxon>
        <taxon>Prunus</taxon>
    </lineage>
</organism>
<dbReference type="KEGG" id="pavi:110768395"/>
<feature type="region of interest" description="Disordered" evidence="1">
    <location>
        <begin position="1401"/>
        <end position="1433"/>
    </location>
</feature>
<reference evidence="4" key="1">
    <citation type="submission" date="2025-08" db="UniProtKB">
        <authorList>
            <consortium name="RefSeq"/>
        </authorList>
    </citation>
    <scope>IDENTIFICATION</scope>
</reference>
<evidence type="ECO:0000313" key="4">
    <source>
        <dbReference type="RefSeq" id="XP_021827821.1"/>
    </source>
</evidence>
<dbReference type="PANTHER" id="PTHR46444">
    <property type="entry name" value="DCD (DEVELOPMENT AND CELL DEATH) DOMAIN PROTEIN-RELATED"/>
    <property type="match status" value="1"/>
</dbReference>
<keyword evidence="3" id="KW-1185">Reference proteome</keyword>
<dbReference type="RefSeq" id="XP_021827821.1">
    <property type="nucleotide sequence ID" value="XM_021972129.1"/>
</dbReference>
<evidence type="ECO:0000256" key="1">
    <source>
        <dbReference type="SAM" id="MobiDB-lite"/>
    </source>
</evidence>
<evidence type="ECO:0000259" key="2">
    <source>
        <dbReference type="PROSITE" id="PS51222"/>
    </source>
</evidence>
<sequence>MVPMISEFDSFLLRTLMESDEEQDTFHGVYPEFGAIFMSSSVTKNECFRRRLFGLPSAKGHFVEQVKRGMILFLFEYERRELHGVFQACSDGTMNISPRAYKSSGNQFPAQVKVKQIWRCHPLPESEFSDAIKENYFSKWKFNFGLSKAQVRRLLTLFSPQKVEDQWPPRELARSKESSPVYATAKVREVDEGRSVLSDKVNNEIDADNSTKPMMTQYMGTSFENVGREDGGRLENDKVDNKAGEIVQSANFGRFLDKVGKVDTNFIVYEMAQNELNVDIEHVASMSTEYPKLSQSGLGDDAMVMQGMAANVNYLDVEIGPATSTQNLGYPFEKVRIDDDSRFLMSGKLQIGNSEGNGFGPAISSEYPAFFQSSLDTPVCPGMPVQEAGSLIQHQTRSTSTVSHQMELQFLTVPPSIFSIVMVPMISEFDSFLLRTLMESDEEQDTFHGVYPEFGAIFMSSSVTKNECFRRRLFGLPSAKGHFVEQVKRGMILFLFEYERRELHGVFQACSDGTMNISPRAYKSSGNQFPAQVKVKQIWRCHPLPESEFSDAIKENYFSKWKFNFGLSKAQVRRLLTLFSPRKVEDQWPPRELARSKESSPVYATAKVREVDEGRSVLSDKVNNEIDADNSTKPMMTQYMGTSFENVGREDGGRLENDKLDNKAGEIVQSANFGRFLDKVGKVDTNFIVYEMAQNELNVDIEHVASMSTEYPKLSQSGLGDDAMVMQGMAANVNYLDVEIGPATSTQNLGYPFEKVRIDDDSRFLMSGKLQIGNSEGNGFGPAISSEYPAFFQSSLDTPVCPGMPVQEAGSLIQHQTRSTSTVSHQMELQITSHSYTASYGDAIVTTTLPYDPDALTLNRLCSPSTGVNHSSNSVQDCYDQAGIPSLRNQAYPLYTEPNTTNRSLGDTSKFDVRVPFTAPDHYERSCHGNIMPFPGMTYSEEMALESTGRHSYGEPFLKPSLAPEALSEIGSNRREIKSPSSYPSFVIDRGHSVASQDKIDHEIAHKVKFKPFTSSVTSPEELERQLQRRVHPVDRGSVDHCEHKSFDPDLKSFETSEGRSSDRVNNRSVFSRLGLNSDKHVKKNSTDAAYEENDKDSAVDEVMSMLSKSLYDWVKSKKSKPPNRRHDVEKFRNKKQTTVHSELDSNYLEMISEKSNMISATSTEDKDDQRSEEIPFVDFKRRSKLRKFNGDDKARANDESAGSDGVLGGQHKRRKLIRPNFSDNKPLDKRKIANTSLIVQVSSKESSVGGEDANGKRWKLVRPTFRENEPCDEKITEENSSMILQLSSQQCSISEDAGGICEDSVGSQVKLLPQGTQLSCVVSQGCHENENIETERYPNYEIEVKVESSGASLEIEKEGGKEPRHGVGSQIASLAIPKLFLQSTGLSHVVYQSRENENIETERSPKCEREIKVESSGTSPRIGDEGRKEPLHDVGSPIASLAIPYKDNNPNIQNDLEYKDPTFNRSPQDCYENSQFTVKESAVQIPKPNSGTANEFSVFECGGDNELELLPRVELCLNNADLSISNIGSSRNLHSEVERVAKEVAICVDAGIGNNHHGSNDIQSEASLNTDGCFNKQEPSQEHRSSKLYEASFGTAGRLNKPKPSQEVQDLNVRFGERLFILSNGLKNFERDASKHVGEKRDVLPISRGIVCKSSDIGTSENVEERKDVLPSSRRVRKGELRRAYNRSETDTSKHVVDRNDVLPISGCSKSSDTDTSEPVEDRKDVIRSSDGVRKCELKTTYDHSEIHTSKHVSSQKDAIPINGGDVCKSSDIGTALNVEDREGALQSSGGIRNSELKTAHNQNTRLTHDFEFDDASASVDSERENKRLWSILTSRLNNLKNAQQQ</sequence>